<gene>
    <name evidence="1" type="ORF">CW311_05385</name>
</gene>
<dbReference type="Proteomes" id="UP000233553">
    <property type="component" value="Unassembled WGS sequence"/>
</dbReference>
<organism evidence="1 2">
    <name type="scientific">Acinetobacter proteolyticus</name>
    <dbReference type="NCBI Taxonomy" id="1776741"/>
    <lineage>
        <taxon>Bacteria</taxon>
        <taxon>Pseudomonadati</taxon>
        <taxon>Pseudomonadota</taxon>
        <taxon>Gammaproteobacteria</taxon>
        <taxon>Moraxellales</taxon>
        <taxon>Moraxellaceae</taxon>
        <taxon>Acinetobacter</taxon>
    </lineage>
</organism>
<evidence type="ECO:0000313" key="2">
    <source>
        <dbReference type="Proteomes" id="UP000233553"/>
    </source>
</evidence>
<reference evidence="1 2" key="1">
    <citation type="submission" date="2017-12" db="EMBL/GenBank/DDBJ databases">
        <title>Draft Genome sequences of multiple microbial strains isolated from spacecraft associated surfaces.</title>
        <authorList>
            <person name="Seuylemezian A."/>
            <person name="Vaishampayan P."/>
            <person name="Venkateswaran K."/>
        </authorList>
    </citation>
    <scope>NUCLEOTIDE SEQUENCE [LARGE SCALE GENOMIC DNA]</scope>
    <source>
        <strain evidence="1 2">2P01AA</strain>
    </source>
</reference>
<evidence type="ECO:0000313" key="1">
    <source>
        <dbReference type="EMBL" id="PKF35213.1"/>
    </source>
</evidence>
<dbReference type="AlphaFoldDB" id="A0A2N0WHX6"/>
<protein>
    <submittedName>
        <fullName evidence="1">Uncharacterized protein</fullName>
    </submittedName>
</protein>
<accession>A0A2N0WHX6</accession>
<proteinExistence type="predicted"/>
<sequence length="129" mass="14082">MKSVKKIFIPVLVVLSLGASFCIGALTAGLNDWFQPLVNMQISNQSGQTISKLKLQVQTAGVQHEIFFQPLENKKIIETQFFIQGEGGYQLEATLANGQTLSGDNGYIESGYTVKEVVRSNGINSDVSR</sequence>
<dbReference type="EMBL" id="PISJ01000007">
    <property type="protein sequence ID" value="PKF35213.1"/>
    <property type="molecule type" value="Genomic_DNA"/>
</dbReference>
<name>A0A2N0WHX6_9GAMM</name>
<dbReference type="RefSeq" id="WP_101235881.1">
    <property type="nucleotide sequence ID" value="NZ_PISJ01000007.1"/>
</dbReference>
<comment type="caution">
    <text evidence="1">The sequence shown here is derived from an EMBL/GenBank/DDBJ whole genome shotgun (WGS) entry which is preliminary data.</text>
</comment>